<dbReference type="AlphaFoldDB" id="A0A660SFG8"/>
<dbReference type="Proteomes" id="UP000268469">
    <property type="component" value="Unassembled WGS sequence"/>
</dbReference>
<protein>
    <recommendedName>
        <fullName evidence="1">Amidohydrolase-related domain-containing protein</fullName>
    </recommendedName>
</protein>
<reference evidence="2 3" key="1">
    <citation type="submission" date="2018-06" db="EMBL/GenBank/DDBJ databases">
        <title>Extensive metabolic versatility and redundancy in microbially diverse, dynamic hydrothermal sediments.</title>
        <authorList>
            <person name="Dombrowski N."/>
            <person name="Teske A."/>
            <person name="Baker B.J."/>
        </authorList>
    </citation>
    <scope>NUCLEOTIDE SEQUENCE [LARGE SCALE GENOMIC DNA]</scope>
    <source>
        <strain evidence="2">B36_G15</strain>
    </source>
</reference>
<dbReference type="GO" id="GO:0016787">
    <property type="term" value="F:hydrolase activity"/>
    <property type="evidence" value="ECO:0007669"/>
    <property type="project" value="InterPro"/>
</dbReference>
<dbReference type="InterPro" id="IPR032466">
    <property type="entry name" value="Metal_Hydrolase"/>
</dbReference>
<organism evidence="2 3">
    <name type="scientific">candidate division WOR-3 bacterium</name>
    <dbReference type="NCBI Taxonomy" id="2052148"/>
    <lineage>
        <taxon>Bacteria</taxon>
        <taxon>Bacteria division WOR-3</taxon>
    </lineage>
</organism>
<gene>
    <name evidence="2" type="ORF">DRP53_07880</name>
</gene>
<feature type="domain" description="Amidohydrolase-related" evidence="1">
    <location>
        <begin position="80"/>
        <end position="222"/>
    </location>
</feature>
<accession>A0A660SFG8</accession>
<evidence type="ECO:0000313" key="3">
    <source>
        <dbReference type="Proteomes" id="UP000268469"/>
    </source>
</evidence>
<comment type="caution">
    <text evidence="2">The sequence shown here is derived from an EMBL/GenBank/DDBJ whole genome shotgun (WGS) entry which is preliminary data.</text>
</comment>
<proteinExistence type="predicted"/>
<evidence type="ECO:0000259" key="1">
    <source>
        <dbReference type="Pfam" id="PF04909"/>
    </source>
</evidence>
<dbReference type="Pfam" id="PF04909">
    <property type="entry name" value="Amidohydro_2"/>
    <property type="match status" value="1"/>
</dbReference>
<name>A0A660SFG8_UNCW3</name>
<sequence>MIIDGHTHIGPWRGYFQEIEGKMGELIRIMDQNGIDRAVVFRSNGITNEELLRLIDQTRFYFFWWASKGDNFQKFSEAISGIKIHPTIENLRADQFHNHLQFASEKKIPVLIHCGRYHPISSYRYALNVARTHPIPTIFAHMGGARPDIALAAIAEAKSLSNIYFGIEGIVEPWLLKRGIGLLGPERFIFGSDFPISHPRLYLDLVDLVVAGPDRELILGGNLMSILP</sequence>
<dbReference type="InterPro" id="IPR006680">
    <property type="entry name" value="Amidohydro-rel"/>
</dbReference>
<dbReference type="Gene3D" id="3.20.20.140">
    <property type="entry name" value="Metal-dependent hydrolases"/>
    <property type="match status" value="1"/>
</dbReference>
<dbReference type="SUPFAM" id="SSF51556">
    <property type="entry name" value="Metallo-dependent hydrolases"/>
    <property type="match status" value="1"/>
</dbReference>
<dbReference type="EMBL" id="QNBE01000079">
    <property type="protein sequence ID" value="RKX69538.1"/>
    <property type="molecule type" value="Genomic_DNA"/>
</dbReference>
<evidence type="ECO:0000313" key="2">
    <source>
        <dbReference type="EMBL" id="RKX69538.1"/>
    </source>
</evidence>